<organism evidence="8 9">
    <name type="scientific">Rhynchosporium graminicola</name>
    <dbReference type="NCBI Taxonomy" id="2792576"/>
    <lineage>
        <taxon>Eukaryota</taxon>
        <taxon>Fungi</taxon>
        <taxon>Dikarya</taxon>
        <taxon>Ascomycota</taxon>
        <taxon>Pezizomycotina</taxon>
        <taxon>Leotiomycetes</taxon>
        <taxon>Helotiales</taxon>
        <taxon>Ploettnerulaceae</taxon>
        <taxon>Rhynchosporium</taxon>
    </lineage>
</organism>
<dbReference type="HAMAP" id="MF_00006">
    <property type="entry name" value="Arg_succ_lyase"/>
    <property type="match status" value="1"/>
</dbReference>
<dbReference type="InParanoid" id="A0A1E1KDI4"/>
<comment type="caution">
    <text evidence="8">The sequence shown here is derived from an EMBL/GenBank/DDBJ whole genome shotgun (WGS) entry which is preliminary data.</text>
</comment>
<comment type="catalytic activity">
    <reaction evidence="1">
        <text>2-(N(omega)-L-arginino)succinate = fumarate + L-arginine</text>
        <dbReference type="Rhea" id="RHEA:24020"/>
        <dbReference type="ChEBI" id="CHEBI:29806"/>
        <dbReference type="ChEBI" id="CHEBI:32682"/>
        <dbReference type="ChEBI" id="CHEBI:57472"/>
        <dbReference type="EC" id="4.3.2.1"/>
    </reaction>
</comment>
<evidence type="ECO:0000313" key="8">
    <source>
        <dbReference type="EMBL" id="CZS96082.1"/>
    </source>
</evidence>
<evidence type="ECO:0000259" key="7">
    <source>
        <dbReference type="Pfam" id="PF14698"/>
    </source>
</evidence>
<dbReference type="Gene3D" id="1.10.275.10">
    <property type="entry name" value="Fumarase/aspartase (N-terminal domain)"/>
    <property type="match status" value="1"/>
</dbReference>
<proteinExistence type="inferred from homology"/>
<dbReference type="EC" id="4.3.2.1" evidence="4"/>
<feature type="domain" description="Fumarate lyase N-terminal" evidence="6">
    <location>
        <begin position="11"/>
        <end position="302"/>
    </location>
</feature>
<dbReference type="InterPro" id="IPR020557">
    <property type="entry name" value="Fumarate_lyase_CS"/>
</dbReference>
<protein>
    <recommendedName>
        <fullName evidence="4">argininosuccinate lyase</fullName>
        <ecNumber evidence="4">4.3.2.1</ecNumber>
    </recommendedName>
    <alternativeName>
        <fullName evidence="5">Arginosuccinase</fullName>
    </alternativeName>
</protein>
<evidence type="ECO:0000256" key="1">
    <source>
        <dbReference type="ARBA" id="ARBA00000985"/>
    </source>
</evidence>
<dbReference type="InterPro" id="IPR022761">
    <property type="entry name" value="Fumarate_lyase_N"/>
</dbReference>
<dbReference type="PANTHER" id="PTHR43814">
    <property type="entry name" value="ARGININOSUCCINATE LYASE"/>
    <property type="match status" value="1"/>
</dbReference>
<dbReference type="AlphaFoldDB" id="A0A1E1KDI4"/>
<dbReference type="FunFam" id="1.10.275.10:FF:000002">
    <property type="entry name" value="Argininosuccinate lyase"/>
    <property type="match status" value="1"/>
</dbReference>
<dbReference type="SUPFAM" id="SSF48557">
    <property type="entry name" value="L-aspartase-like"/>
    <property type="match status" value="1"/>
</dbReference>
<gene>
    <name evidence="8" type="ORF">RCO7_05065</name>
</gene>
<evidence type="ECO:0000259" key="6">
    <source>
        <dbReference type="Pfam" id="PF00206"/>
    </source>
</evidence>
<dbReference type="GO" id="GO:0005829">
    <property type="term" value="C:cytosol"/>
    <property type="evidence" value="ECO:0007669"/>
    <property type="project" value="TreeGrafter"/>
</dbReference>
<dbReference type="EMBL" id="FJUW01000012">
    <property type="protein sequence ID" value="CZS96082.1"/>
    <property type="molecule type" value="Genomic_DNA"/>
</dbReference>
<dbReference type="Pfam" id="PF14698">
    <property type="entry name" value="ASL_C2"/>
    <property type="match status" value="1"/>
</dbReference>
<dbReference type="Gene3D" id="1.20.200.10">
    <property type="entry name" value="Fumarase/aspartase (Central domain)"/>
    <property type="match status" value="1"/>
</dbReference>
<dbReference type="PRINTS" id="PR00145">
    <property type="entry name" value="ARGSUCLYASE"/>
</dbReference>
<dbReference type="InterPro" id="IPR009049">
    <property type="entry name" value="Argininosuccinate_lyase"/>
</dbReference>
<dbReference type="GO" id="GO:0004056">
    <property type="term" value="F:argininosuccinate lyase activity"/>
    <property type="evidence" value="ECO:0007669"/>
    <property type="project" value="UniProtKB-EC"/>
</dbReference>
<comment type="pathway">
    <text evidence="2">Amino-acid biosynthesis; L-arginine biosynthesis; L-arginine from L-ornithine and carbamoyl phosphate: step 3/3.</text>
</comment>
<dbReference type="NCBIfam" id="TIGR00838">
    <property type="entry name" value="argH"/>
    <property type="match status" value="1"/>
</dbReference>
<name>A0A1E1KDI4_9HELO</name>
<dbReference type="FunFam" id="1.10.40.30:FF:000001">
    <property type="entry name" value="Argininosuccinate lyase"/>
    <property type="match status" value="1"/>
</dbReference>
<keyword evidence="9" id="KW-1185">Reference proteome</keyword>
<dbReference type="Gene3D" id="1.10.40.30">
    <property type="entry name" value="Fumarase/aspartase (C-terminal domain)"/>
    <property type="match status" value="1"/>
</dbReference>
<sequence length="458" mass="51084">MAQQPIRLWGGRFTGASDPLMDQYNESLSVDRVMYSQDIKGSIAYARANVKTGILTKEEFDIIEKGLGEITEEWEEGKFVSRPGDEANERRLGEIIGTHIAGKLHTGRSRNDQVATDMRMWLRDELNTIEEYLVDLLKVIAQRAEQDIDYIMPAYTHLQRAQPIRWSQWLLSYAVAFQLDLERLRFTKKTVNKSPLGCGAVAGNAFGIDRVAMAKELGFEGLIMNSMSAVGDRDFVVEVLQCAATIGSHLSRWSEDLIIYSSLEFGYVKLADAYTTGSSLMPQKKNSDSLELLRGKSGRIFGAMAGLMMSIKGIPSTYNKDLQESVQPMLDTVKTLKDSLQIAARSLATATINPEKMRAALSPDMLATDLAEYLVRKGVPFRETHHLAGRMVALAEDEKKGMDELTVEQFQGVDKRFGADVLSVFDYERSVEMKSTTGGTSRSAVLEQLEALKKSFDE</sequence>
<evidence type="ECO:0000313" key="9">
    <source>
        <dbReference type="Proteomes" id="UP000178129"/>
    </source>
</evidence>
<reference evidence="9" key="1">
    <citation type="submission" date="2016-03" db="EMBL/GenBank/DDBJ databases">
        <authorList>
            <person name="Ploux O."/>
        </authorList>
    </citation>
    <scope>NUCLEOTIDE SEQUENCE [LARGE SCALE GENOMIC DNA]</scope>
    <source>
        <strain evidence="9">UK7</strain>
    </source>
</reference>
<dbReference type="Proteomes" id="UP000178129">
    <property type="component" value="Unassembled WGS sequence"/>
</dbReference>
<dbReference type="CDD" id="cd01359">
    <property type="entry name" value="Argininosuccinate_lyase"/>
    <property type="match status" value="1"/>
</dbReference>
<evidence type="ECO:0000256" key="2">
    <source>
        <dbReference type="ARBA" id="ARBA00004941"/>
    </source>
</evidence>
<evidence type="ECO:0000256" key="5">
    <source>
        <dbReference type="ARBA" id="ARBA00032749"/>
    </source>
</evidence>
<dbReference type="InterPro" id="IPR000362">
    <property type="entry name" value="Fumarate_lyase_fam"/>
</dbReference>
<dbReference type="FunCoup" id="A0A1E1KDI4">
    <property type="interactions" value="1067"/>
</dbReference>
<feature type="domain" description="Argininosuccinate lyase C-terminal" evidence="7">
    <location>
        <begin position="365"/>
        <end position="432"/>
    </location>
</feature>
<dbReference type="InterPro" id="IPR029419">
    <property type="entry name" value="Arg_succ_lyase_C"/>
</dbReference>
<dbReference type="STRING" id="914237.A0A1E1KDI4"/>
<evidence type="ECO:0000256" key="3">
    <source>
        <dbReference type="ARBA" id="ARBA00010755"/>
    </source>
</evidence>
<evidence type="ECO:0000256" key="4">
    <source>
        <dbReference type="ARBA" id="ARBA00012338"/>
    </source>
</evidence>
<accession>A0A1E1KDI4</accession>
<dbReference type="Pfam" id="PF00206">
    <property type="entry name" value="Lyase_1"/>
    <property type="match status" value="1"/>
</dbReference>
<dbReference type="PANTHER" id="PTHR43814:SF1">
    <property type="entry name" value="ARGININOSUCCINATE LYASE"/>
    <property type="match status" value="1"/>
</dbReference>
<keyword evidence="8" id="KW-0456">Lyase</keyword>
<dbReference type="PRINTS" id="PR00149">
    <property type="entry name" value="FUMRATELYASE"/>
</dbReference>
<dbReference type="UniPathway" id="UPA00068"/>
<dbReference type="InterPro" id="IPR008948">
    <property type="entry name" value="L-Aspartase-like"/>
</dbReference>
<dbReference type="PROSITE" id="PS00163">
    <property type="entry name" value="FUMARATE_LYASES"/>
    <property type="match status" value="1"/>
</dbReference>
<dbReference type="FunFam" id="1.20.200.10:FF:000025">
    <property type="entry name" value="Argininosuccinate lyase chloroplastic"/>
    <property type="match status" value="1"/>
</dbReference>
<dbReference type="GO" id="GO:0042450">
    <property type="term" value="P:L-arginine biosynthetic process via ornithine"/>
    <property type="evidence" value="ECO:0007669"/>
    <property type="project" value="InterPro"/>
</dbReference>
<comment type="similarity">
    <text evidence="3">Belongs to the lyase 1 family. Argininosuccinate lyase subfamily.</text>
</comment>
<dbReference type="InterPro" id="IPR024083">
    <property type="entry name" value="Fumarase/histidase_N"/>
</dbReference>